<organism evidence="12 13">
    <name type="scientific">Streptomyces beihaiensis</name>
    <dbReference type="NCBI Taxonomy" id="2984495"/>
    <lineage>
        <taxon>Bacteria</taxon>
        <taxon>Bacillati</taxon>
        <taxon>Actinomycetota</taxon>
        <taxon>Actinomycetes</taxon>
        <taxon>Kitasatosporales</taxon>
        <taxon>Streptomycetaceae</taxon>
        <taxon>Streptomyces</taxon>
    </lineage>
</organism>
<dbReference type="InterPro" id="IPR014721">
    <property type="entry name" value="Ribsml_uS5_D2-typ_fold_subgr"/>
</dbReference>
<sequence length="329" mass="33322">MSVTVRVPAKVNLHLGVGGVRADGFHELVTVFQAVSLYDIVEATPAASLGLTLTGADTRGIPQGTDNLALRAAVQLAERLGVEPAVHLRIDKQIPVAGGMAGGSADAAAALVACARLWGADTDHPAIAEVAERLGSDVPFALSGGNALGTGRGERITPLAGHGRFHWVLAEAEQGLSTPLVFGEFDRRAARAGAPAADTGQHRTALLRSFADVLDSGEAARLAPLLGNDLQDAALALRPELDATLRLGRRAGALGALVSGSGPTCAFLTEGAASAADLSEFLLGSGCCRAVRTAHGPVPGATVIDPADAAGSLETAGAVRSPRIRKGAQ</sequence>
<evidence type="ECO:0000256" key="4">
    <source>
        <dbReference type="ARBA" id="ARBA00022679"/>
    </source>
</evidence>
<evidence type="ECO:0000259" key="10">
    <source>
        <dbReference type="Pfam" id="PF00288"/>
    </source>
</evidence>
<dbReference type="InterPro" id="IPR020568">
    <property type="entry name" value="Ribosomal_Su5_D2-typ_SF"/>
</dbReference>
<evidence type="ECO:0000256" key="7">
    <source>
        <dbReference type="ARBA" id="ARBA00022840"/>
    </source>
</evidence>
<keyword evidence="6 9" id="KW-0418">Kinase</keyword>
<dbReference type="InterPro" id="IPR013750">
    <property type="entry name" value="GHMP_kinase_C_dom"/>
</dbReference>
<feature type="binding site" evidence="9">
    <location>
        <begin position="95"/>
        <end position="105"/>
    </location>
    <ligand>
        <name>ATP</name>
        <dbReference type="ChEBI" id="CHEBI:30616"/>
    </ligand>
</feature>
<dbReference type="EMBL" id="JAPHNL010000074">
    <property type="protein sequence ID" value="MCX3059914.1"/>
    <property type="molecule type" value="Genomic_DNA"/>
</dbReference>
<dbReference type="NCBIfam" id="TIGR00154">
    <property type="entry name" value="ispE"/>
    <property type="match status" value="1"/>
</dbReference>
<dbReference type="Pfam" id="PF08544">
    <property type="entry name" value="GHMP_kinases_C"/>
    <property type="match status" value="1"/>
</dbReference>
<reference evidence="12" key="1">
    <citation type="submission" date="2022-10" db="EMBL/GenBank/DDBJ databases">
        <title>Streptomyces beihaiensis sp. nov., a chitin degrading actinobacterium, isolated from shrimp pond soil.</title>
        <authorList>
            <person name="Xie J."/>
            <person name="Shen N."/>
        </authorList>
    </citation>
    <scope>NUCLEOTIDE SEQUENCE</scope>
    <source>
        <strain evidence="12">GXMU-J5</strain>
    </source>
</reference>
<evidence type="ECO:0000313" key="13">
    <source>
        <dbReference type="Proteomes" id="UP001163064"/>
    </source>
</evidence>
<dbReference type="Pfam" id="PF00288">
    <property type="entry name" value="GHMP_kinases_N"/>
    <property type="match status" value="1"/>
</dbReference>
<evidence type="ECO:0000256" key="3">
    <source>
        <dbReference type="ARBA" id="ARBA00017473"/>
    </source>
</evidence>
<evidence type="ECO:0000256" key="9">
    <source>
        <dbReference type="HAMAP-Rule" id="MF_00061"/>
    </source>
</evidence>
<comment type="pathway">
    <text evidence="9">Isoprenoid biosynthesis; isopentenyl diphosphate biosynthesis via DXP pathway; isopentenyl diphosphate from 1-deoxy-D-xylulose 5-phosphate: step 3/6.</text>
</comment>
<dbReference type="Proteomes" id="UP001163064">
    <property type="component" value="Unassembled WGS sequence"/>
</dbReference>
<dbReference type="SUPFAM" id="SSF54211">
    <property type="entry name" value="Ribosomal protein S5 domain 2-like"/>
    <property type="match status" value="1"/>
</dbReference>
<dbReference type="InterPro" id="IPR036554">
    <property type="entry name" value="GHMP_kinase_C_sf"/>
</dbReference>
<proteinExistence type="inferred from homology"/>
<dbReference type="InterPro" id="IPR006204">
    <property type="entry name" value="GHMP_kinase_N_dom"/>
</dbReference>
<dbReference type="SUPFAM" id="SSF55060">
    <property type="entry name" value="GHMP Kinase, C-terminal domain"/>
    <property type="match status" value="1"/>
</dbReference>
<accession>A0ABT3TSA7</accession>
<feature type="active site" evidence="9">
    <location>
        <position position="10"/>
    </location>
</feature>
<dbReference type="PANTHER" id="PTHR43527">
    <property type="entry name" value="4-DIPHOSPHOCYTIDYL-2-C-METHYL-D-ERYTHRITOL KINASE, CHLOROPLASTIC"/>
    <property type="match status" value="1"/>
</dbReference>
<dbReference type="InterPro" id="IPR004424">
    <property type="entry name" value="IspE"/>
</dbReference>
<evidence type="ECO:0000256" key="1">
    <source>
        <dbReference type="ARBA" id="ARBA00009684"/>
    </source>
</evidence>
<keyword evidence="7 9" id="KW-0067">ATP-binding</keyword>
<keyword evidence="4 9" id="KW-0808">Transferase</keyword>
<evidence type="ECO:0000259" key="11">
    <source>
        <dbReference type="Pfam" id="PF08544"/>
    </source>
</evidence>
<name>A0ABT3TSA7_9ACTN</name>
<keyword evidence="13" id="KW-1185">Reference proteome</keyword>
<dbReference type="PANTHER" id="PTHR43527:SF2">
    <property type="entry name" value="4-DIPHOSPHOCYTIDYL-2-C-METHYL-D-ERYTHRITOL KINASE, CHLOROPLASTIC"/>
    <property type="match status" value="1"/>
</dbReference>
<dbReference type="EC" id="2.7.1.148" evidence="2 9"/>
<feature type="active site" evidence="9">
    <location>
        <position position="137"/>
    </location>
</feature>
<feature type="domain" description="GHMP kinase C-terminal" evidence="11">
    <location>
        <begin position="217"/>
        <end position="280"/>
    </location>
</feature>
<protein>
    <recommendedName>
        <fullName evidence="3 9">4-diphosphocytidyl-2-C-methyl-D-erythritol kinase</fullName>
        <shortName evidence="9">CMK</shortName>
        <ecNumber evidence="2 9">2.7.1.148</ecNumber>
    </recommendedName>
    <alternativeName>
        <fullName evidence="8 9">4-(cytidine-5'-diphospho)-2-C-methyl-D-erythritol kinase</fullName>
    </alternativeName>
</protein>
<evidence type="ECO:0000313" key="12">
    <source>
        <dbReference type="EMBL" id="MCX3059914.1"/>
    </source>
</evidence>
<dbReference type="GO" id="GO:0050515">
    <property type="term" value="F:4-(cytidine 5'-diphospho)-2-C-methyl-D-erythritol kinase activity"/>
    <property type="evidence" value="ECO:0007669"/>
    <property type="project" value="UniProtKB-EC"/>
</dbReference>
<dbReference type="PIRSF" id="PIRSF010376">
    <property type="entry name" value="IspE"/>
    <property type="match status" value="1"/>
</dbReference>
<dbReference type="RefSeq" id="WP_266598089.1">
    <property type="nucleotide sequence ID" value="NZ_JAPHNL010000074.1"/>
</dbReference>
<comment type="caution">
    <text evidence="12">The sequence shown here is derived from an EMBL/GenBank/DDBJ whole genome shotgun (WGS) entry which is preliminary data.</text>
</comment>
<keyword evidence="9" id="KW-0414">Isoprene biosynthesis</keyword>
<evidence type="ECO:0000256" key="8">
    <source>
        <dbReference type="ARBA" id="ARBA00032554"/>
    </source>
</evidence>
<comment type="similarity">
    <text evidence="1 9">Belongs to the GHMP kinase family. IspE subfamily.</text>
</comment>
<keyword evidence="5 9" id="KW-0547">Nucleotide-binding</keyword>
<evidence type="ECO:0000256" key="2">
    <source>
        <dbReference type="ARBA" id="ARBA00012052"/>
    </source>
</evidence>
<dbReference type="HAMAP" id="MF_00061">
    <property type="entry name" value="IspE"/>
    <property type="match status" value="1"/>
</dbReference>
<dbReference type="Gene3D" id="3.30.70.890">
    <property type="entry name" value="GHMP kinase, C-terminal domain"/>
    <property type="match status" value="1"/>
</dbReference>
<comment type="function">
    <text evidence="9">Catalyzes the phosphorylation of the position 2 hydroxy group of 4-diphosphocytidyl-2C-methyl-D-erythritol.</text>
</comment>
<feature type="domain" description="GHMP kinase N-terminal" evidence="10">
    <location>
        <begin position="67"/>
        <end position="145"/>
    </location>
</feature>
<evidence type="ECO:0000256" key="5">
    <source>
        <dbReference type="ARBA" id="ARBA00022741"/>
    </source>
</evidence>
<gene>
    <name evidence="9" type="primary">ispE</name>
    <name evidence="12" type="ORF">OFY01_09095</name>
</gene>
<dbReference type="Gene3D" id="3.30.230.10">
    <property type="match status" value="1"/>
</dbReference>
<evidence type="ECO:0000256" key="6">
    <source>
        <dbReference type="ARBA" id="ARBA00022777"/>
    </source>
</evidence>
<dbReference type="NCBIfam" id="NF002870">
    <property type="entry name" value="PRK03188.1"/>
    <property type="match status" value="1"/>
</dbReference>
<comment type="catalytic activity">
    <reaction evidence="9">
        <text>4-CDP-2-C-methyl-D-erythritol + ATP = 4-CDP-2-C-methyl-D-erythritol 2-phosphate + ADP + H(+)</text>
        <dbReference type="Rhea" id="RHEA:18437"/>
        <dbReference type="ChEBI" id="CHEBI:15378"/>
        <dbReference type="ChEBI" id="CHEBI:30616"/>
        <dbReference type="ChEBI" id="CHEBI:57823"/>
        <dbReference type="ChEBI" id="CHEBI:57919"/>
        <dbReference type="ChEBI" id="CHEBI:456216"/>
        <dbReference type="EC" id="2.7.1.148"/>
    </reaction>
</comment>